<proteinExistence type="predicted"/>
<dbReference type="InterPro" id="IPR018846">
    <property type="entry name" value="Beta-prop_RSE1/DDB1/CPSF1_1st"/>
</dbReference>
<gene>
    <name evidence="6" type="primary">DDB1A</name>
    <name evidence="6" type="ORF">BG006_008846</name>
</gene>
<keyword evidence="7" id="KW-1185">Reference proteome</keyword>
<evidence type="ECO:0000259" key="5">
    <source>
        <dbReference type="Pfam" id="PF23726"/>
    </source>
</evidence>
<accession>A0A9P5SJJ8</accession>
<evidence type="ECO:0000259" key="4">
    <source>
        <dbReference type="Pfam" id="PF10433"/>
    </source>
</evidence>
<dbReference type="InterPro" id="IPR015943">
    <property type="entry name" value="WD40/YVTN_repeat-like_dom_sf"/>
</dbReference>
<dbReference type="Proteomes" id="UP000696485">
    <property type="component" value="Unassembled WGS sequence"/>
</dbReference>
<feature type="domain" description="RSE1/DDB1/CPSF1 first beta-propeller" evidence="4">
    <location>
        <begin position="12"/>
        <end position="396"/>
    </location>
</feature>
<feature type="domain" description="RSE1/DDB1/CPSF1 second beta-propeller" evidence="5">
    <location>
        <begin position="441"/>
        <end position="744"/>
    </location>
</feature>
<evidence type="ECO:0000313" key="7">
    <source>
        <dbReference type="Proteomes" id="UP000696485"/>
    </source>
</evidence>
<keyword evidence="2" id="KW-0539">Nucleus</keyword>
<organism evidence="6 7">
    <name type="scientific">Podila minutissima</name>
    <dbReference type="NCBI Taxonomy" id="64525"/>
    <lineage>
        <taxon>Eukaryota</taxon>
        <taxon>Fungi</taxon>
        <taxon>Fungi incertae sedis</taxon>
        <taxon>Mucoromycota</taxon>
        <taxon>Mortierellomycotina</taxon>
        <taxon>Mortierellomycetes</taxon>
        <taxon>Mortierellales</taxon>
        <taxon>Mortierellaceae</taxon>
        <taxon>Podila</taxon>
    </lineage>
</organism>
<dbReference type="GO" id="GO:0005634">
    <property type="term" value="C:nucleus"/>
    <property type="evidence" value="ECO:0007669"/>
    <property type="project" value="UniProtKB-SubCell"/>
</dbReference>
<evidence type="ECO:0000256" key="1">
    <source>
        <dbReference type="ARBA" id="ARBA00004123"/>
    </source>
</evidence>
<name>A0A9P5SJJ8_9FUNG</name>
<dbReference type="InterPro" id="IPR036322">
    <property type="entry name" value="WD40_repeat_dom_sf"/>
</dbReference>
<comment type="caution">
    <text evidence="6">The sequence shown here is derived from an EMBL/GenBank/DDBJ whole genome shotgun (WGS) entry which is preliminary data.</text>
</comment>
<comment type="subcellular location">
    <subcellularLocation>
        <location evidence="1">Nucleus</location>
    </subcellularLocation>
</comment>
<dbReference type="InterPro" id="IPR058543">
    <property type="entry name" value="Beta-prop_RSE1/DDB1/CPSF1_2nd"/>
</dbReference>
<dbReference type="InterPro" id="IPR050358">
    <property type="entry name" value="RSE1/DDB1/CFT1"/>
</dbReference>
<dbReference type="Gene3D" id="2.130.10.10">
    <property type="entry name" value="YVTN repeat-like/Quinoprotein amine dehydrogenase"/>
    <property type="match status" value="3"/>
</dbReference>
<reference evidence="6" key="1">
    <citation type="journal article" date="2020" name="Fungal Divers.">
        <title>Resolving the Mortierellaceae phylogeny through synthesis of multi-gene phylogenetics and phylogenomics.</title>
        <authorList>
            <person name="Vandepol N."/>
            <person name="Liber J."/>
            <person name="Desiro A."/>
            <person name="Na H."/>
            <person name="Kennedy M."/>
            <person name="Barry K."/>
            <person name="Grigoriev I.V."/>
            <person name="Miller A.N."/>
            <person name="O'Donnell K."/>
            <person name="Stajich J.E."/>
            <person name="Bonito G."/>
        </authorList>
    </citation>
    <scope>NUCLEOTIDE SEQUENCE</scope>
    <source>
        <strain evidence="6">NVP1</strain>
    </source>
</reference>
<evidence type="ECO:0000256" key="2">
    <source>
        <dbReference type="ARBA" id="ARBA00023242"/>
    </source>
</evidence>
<dbReference type="GO" id="GO:0003676">
    <property type="term" value="F:nucleic acid binding"/>
    <property type="evidence" value="ECO:0007669"/>
    <property type="project" value="InterPro"/>
</dbReference>
<sequence length="1173" mass="127531">MNIVFTARKSSAVSQAIKGNFTGPEDLNLILGKGTRIEVYLITKDGLKLIKEFGIYGEITILQPFRPPGYTTDLLLLTTAKYEMLTLALRLSVTGEPSLHESSPQFSIISDTLTDLSDRHARPADYGQLIAIDPTASVVCLHLYQGLLKCVPVNPHAAIAGPGGSATPAIIGGRGMSRSVKATDKTFLDHFNITIEEVEIIAMDFLHGVVKPTLAILYQDQKKIRHIKTYELDLKAKEKSETGWSQSGLAGAQQCISVPQPIGGIIVTGEYSISYFNPILRSSPLSITIEETIMNSIARVDDQGHRYLLGDHEGGMYVLILDVNDSSAASSSSSAGRILVTDMKFERLGSTSISEAIVYLDNHHVFVGSHLGDSQLVLLHTEPDTAGEFLEVMETFTNVGPVLDFEVVDLEGQGQGLIVSCSGAFKDGSLRVVRNGVGINDQAVLELPGIKRVWSLKDSLDSAVVRVTPDTEMVQENIDGFLADSATLVCGNAKGDLILQVTPTSVRLIAPPQHIQAGLLAEWTPPVGQQISVASMNATQCLVAVGGSTLINLDIGSETITQTGQTTFESEIACIDVTAIDLANRQTSPICAVGLWDIKVHLVRLATMEIVATHDLPGAILPRSLLMTRFESVPYLLVGLGDGQLVTFILEAGLNQLNTPKKISLGTQPIILRHISSGQGSANNGHVFACSDRPTVIYSSNRKLLYSNVNLKEVATACSFNCEAFPNSLAIVGSDDEGTLRVGSIDEFQELHVQSYPTEENDHRIAYLASRKCFGVVASRMVNEKPELVGATRVIAADEDEVGFIRIYDDQTFDHQSTFELDETEIGKCIASLTFSGDPARYLAVGTAYIIPNEEIPLRGRILILEVSDTHQLKLVAETEVKGGVISIREFNGKLLAAVNSELKIYNWKLSERGAVDSSLALECSHRGFIMIVGMATHGDFILAGDLMKSVMLLRYKANEKKIEEIARDSIVAWPTAVEMLDDETFIMAENENNLVTLVKNTETTSDAEARKLQRVGCWHIGEQVNCFKPGTLIMSNQENDAPAVPKLLFATVSGTIGVIASLNKENYELLRQLEINLSRVIRGVGGLDHASWRNFKDKSRTLPQSGFIDGDLIELFLDLNEDEINLVMEGKSSGEGAGEDLFGNSAGLEKSDKINVPVDEVTKMVEELLRLH</sequence>
<evidence type="ECO:0000313" key="6">
    <source>
        <dbReference type="EMBL" id="KAF9327916.1"/>
    </source>
</evidence>
<dbReference type="Gene3D" id="1.10.150.910">
    <property type="match status" value="1"/>
</dbReference>
<protein>
    <submittedName>
        <fullName evidence="6">DNA damage-binding protein 1a</fullName>
    </submittedName>
</protein>
<dbReference type="PANTHER" id="PTHR10644">
    <property type="entry name" value="DNA REPAIR/RNA PROCESSING CPSF FAMILY"/>
    <property type="match status" value="1"/>
</dbReference>
<feature type="domain" description="RSE1/DDB1/CPSF1 C-terminal" evidence="3">
    <location>
        <begin position="804"/>
        <end position="1119"/>
    </location>
</feature>
<evidence type="ECO:0000259" key="3">
    <source>
        <dbReference type="Pfam" id="PF03178"/>
    </source>
</evidence>
<dbReference type="Pfam" id="PF10433">
    <property type="entry name" value="Beta-prop_RSE1_1st"/>
    <property type="match status" value="1"/>
</dbReference>
<dbReference type="InterPro" id="IPR004871">
    <property type="entry name" value="RSE1/DDB1/CPSF1_C"/>
</dbReference>
<dbReference type="Pfam" id="PF03178">
    <property type="entry name" value="CPSF_A"/>
    <property type="match status" value="1"/>
</dbReference>
<dbReference type="SUPFAM" id="SSF50978">
    <property type="entry name" value="WD40 repeat-like"/>
    <property type="match status" value="1"/>
</dbReference>
<dbReference type="AlphaFoldDB" id="A0A9P5SJJ8"/>
<dbReference type="EMBL" id="JAAAUY010000614">
    <property type="protein sequence ID" value="KAF9327916.1"/>
    <property type="molecule type" value="Genomic_DNA"/>
</dbReference>
<dbReference type="Pfam" id="PF23726">
    <property type="entry name" value="Beta-prop_RSE1_2nd"/>
    <property type="match status" value="1"/>
</dbReference>